<feature type="region of interest" description="Disordered" evidence="1">
    <location>
        <begin position="113"/>
        <end position="136"/>
    </location>
</feature>
<evidence type="ECO:0000313" key="2">
    <source>
        <dbReference type="EMBL" id="GAA4501405.1"/>
    </source>
</evidence>
<accession>A0ABP8QEZ3</accession>
<evidence type="ECO:0000256" key="1">
    <source>
        <dbReference type="SAM" id="MobiDB-lite"/>
    </source>
</evidence>
<comment type="caution">
    <text evidence="2">The sequence shown here is derived from an EMBL/GenBank/DDBJ whole genome shotgun (WGS) entry which is preliminary data.</text>
</comment>
<reference evidence="3" key="1">
    <citation type="journal article" date="2019" name="Int. J. Syst. Evol. Microbiol.">
        <title>The Global Catalogue of Microorganisms (GCM) 10K type strain sequencing project: providing services to taxonomists for standard genome sequencing and annotation.</title>
        <authorList>
            <consortium name="The Broad Institute Genomics Platform"/>
            <consortium name="The Broad Institute Genome Sequencing Center for Infectious Disease"/>
            <person name="Wu L."/>
            <person name="Ma J."/>
        </authorList>
    </citation>
    <scope>NUCLEOTIDE SEQUENCE [LARGE SCALE GENOMIC DNA]</scope>
    <source>
        <strain evidence="3">JCM 17841</strain>
    </source>
</reference>
<proteinExistence type="predicted"/>
<feature type="compositionally biased region" description="Basic and acidic residues" evidence="1">
    <location>
        <begin position="42"/>
        <end position="51"/>
    </location>
</feature>
<keyword evidence="3" id="KW-1185">Reference proteome</keyword>
<feature type="region of interest" description="Disordered" evidence="1">
    <location>
        <begin position="42"/>
        <end position="64"/>
    </location>
</feature>
<evidence type="ECO:0008006" key="4">
    <source>
        <dbReference type="Google" id="ProtNLM"/>
    </source>
</evidence>
<name>A0ABP8QEZ3_9BACT</name>
<organism evidence="2 3">
    <name type="scientific">Hymenobacter ginsengisoli</name>
    <dbReference type="NCBI Taxonomy" id="1051626"/>
    <lineage>
        <taxon>Bacteria</taxon>
        <taxon>Pseudomonadati</taxon>
        <taxon>Bacteroidota</taxon>
        <taxon>Cytophagia</taxon>
        <taxon>Cytophagales</taxon>
        <taxon>Hymenobacteraceae</taxon>
        <taxon>Hymenobacter</taxon>
    </lineage>
</organism>
<sequence>MASAPLQLLLDTTQIVSVTLHLDAITDPQLLREIKEAQRRGEEAAEIENRNYHMGTKPTSTASYDDRLTVRLNCSSKTAYVHLAKTAEQGGLGHRRLGKKYLITERAVRRFEAKSGGPSSSHCTDIGKNRLPRRVR</sequence>
<dbReference type="EMBL" id="BAABGQ010000006">
    <property type="protein sequence ID" value="GAA4501405.1"/>
    <property type="molecule type" value="Genomic_DNA"/>
</dbReference>
<evidence type="ECO:0000313" key="3">
    <source>
        <dbReference type="Proteomes" id="UP001501243"/>
    </source>
</evidence>
<dbReference type="Proteomes" id="UP001501243">
    <property type="component" value="Unassembled WGS sequence"/>
</dbReference>
<gene>
    <name evidence="2" type="ORF">GCM10023172_23190</name>
</gene>
<protein>
    <recommendedName>
        <fullName evidence="4">Helix-turn-helix domain-containing protein</fullName>
    </recommendedName>
</protein>